<dbReference type="EMBL" id="MTYH01000035">
    <property type="protein sequence ID" value="PNP44343.1"/>
    <property type="molecule type" value="Genomic_DNA"/>
</dbReference>
<dbReference type="Gene3D" id="3.30.429.10">
    <property type="entry name" value="Macrophage Migration Inhibitory Factor"/>
    <property type="match status" value="1"/>
</dbReference>
<dbReference type="Proteomes" id="UP000236546">
    <property type="component" value="Unassembled WGS sequence"/>
</dbReference>
<dbReference type="Pfam" id="PF14832">
    <property type="entry name" value="Tautomerase_3"/>
    <property type="match status" value="1"/>
</dbReference>
<accession>A0A2K0TFP5</accession>
<dbReference type="OrthoDB" id="2129288at2759"/>
<comment type="caution">
    <text evidence="2">The sequence shown here is derived from an EMBL/GenBank/DDBJ whole genome shotgun (WGS) entry which is preliminary data.</text>
</comment>
<evidence type="ECO:0000259" key="1">
    <source>
        <dbReference type="Pfam" id="PF14832"/>
    </source>
</evidence>
<sequence length="146" mass="16725">MPHWLIYHPPSAYQDAESKDSLAKAITAFYTGVDMPAFYVVVQFIEVPFASTYIGAETRGANDKPFIRLVATHIAHNYPPDDAVIRAAGQTFNKLLTAEIQPKGYDWEFHIAETDRRLWKINEFTPPERRTEGEALWVKENKPVPY</sequence>
<gene>
    <name evidence="2" type="ORF">TGAMA5MH_03949</name>
</gene>
<proteinExistence type="predicted"/>
<dbReference type="InterPro" id="IPR028116">
    <property type="entry name" value="Cis-CaaD-like"/>
</dbReference>
<feature type="domain" description="Tautomerase cis-CaaD-like" evidence="1">
    <location>
        <begin position="1"/>
        <end position="142"/>
    </location>
</feature>
<dbReference type="InterPro" id="IPR014347">
    <property type="entry name" value="Tautomerase/MIF_sf"/>
</dbReference>
<reference evidence="2 3" key="1">
    <citation type="submission" date="2017-02" db="EMBL/GenBank/DDBJ databases">
        <title>Genomes of Trichoderma spp. with biocontrol activity.</title>
        <authorList>
            <person name="Gardiner D."/>
            <person name="Kazan K."/>
            <person name="Vos C."/>
            <person name="Harvey P."/>
        </authorList>
    </citation>
    <scope>NUCLEOTIDE SEQUENCE [LARGE SCALE GENOMIC DNA]</scope>
    <source>
        <strain evidence="2 3">A5MH</strain>
    </source>
</reference>
<dbReference type="AlphaFoldDB" id="A0A2K0TFP5"/>
<evidence type="ECO:0000313" key="2">
    <source>
        <dbReference type="EMBL" id="PNP44343.1"/>
    </source>
</evidence>
<organism evidence="2 3">
    <name type="scientific">Trichoderma gamsii</name>
    <dbReference type="NCBI Taxonomy" id="398673"/>
    <lineage>
        <taxon>Eukaryota</taxon>
        <taxon>Fungi</taxon>
        <taxon>Dikarya</taxon>
        <taxon>Ascomycota</taxon>
        <taxon>Pezizomycotina</taxon>
        <taxon>Sordariomycetes</taxon>
        <taxon>Hypocreomycetidae</taxon>
        <taxon>Hypocreales</taxon>
        <taxon>Hypocreaceae</taxon>
        <taxon>Trichoderma</taxon>
    </lineage>
</organism>
<evidence type="ECO:0000313" key="3">
    <source>
        <dbReference type="Proteomes" id="UP000236546"/>
    </source>
</evidence>
<name>A0A2K0TFP5_9HYPO</name>
<protein>
    <recommendedName>
        <fullName evidence="1">Tautomerase cis-CaaD-like domain-containing protein</fullName>
    </recommendedName>
</protein>